<dbReference type="NCBIfam" id="TIGR01552">
    <property type="entry name" value="phd_fam"/>
    <property type="match status" value="1"/>
</dbReference>
<proteinExistence type="inferred from homology"/>
<dbReference type="PANTHER" id="PTHR35377:SF5">
    <property type="entry name" value="ANTITOXIN VAPB46"/>
    <property type="match status" value="1"/>
</dbReference>
<dbReference type="OrthoDB" id="9800503at2"/>
<dbReference type="AlphaFoldDB" id="A0A5C7ESB7"/>
<name>A0A5C7ESB7_9PROT</name>
<keyword evidence="5" id="KW-1185">Reference proteome</keyword>
<dbReference type="InterPro" id="IPR036165">
    <property type="entry name" value="YefM-like_sf"/>
</dbReference>
<gene>
    <name evidence="4" type="ORF">FR698_13830</name>
</gene>
<protein>
    <recommendedName>
        <fullName evidence="2">Antitoxin</fullName>
    </recommendedName>
</protein>
<dbReference type="PANTHER" id="PTHR35377">
    <property type="entry name" value="ANTITOXIN VAPB49-RELATED-RELATED"/>
    <property type="match status" value="1"/>
</dbReference>
<reference evidence="4 5" key="1">
    <citation type="submission" date="2019-08" db="EMBL/GenBank/DDBJ databases">
        <title>Pelomicrobium methylotrophicum gen. nov., sp. nov. a moderately thermophilic, facultatively anaerobic, lithoautotrophic and methylotrophic bacterium isolated from a terrestrial mud volcano.</title>
        <authorList>
            <person name="Slobodkina G.B."/>
            <person name="Merkel A.Y."/>
            <person name="Slobodkin A.I."/>
        </authorList>
    </citation>
    <scope>NUCLEOTIDE SEQUENCE [LARGE SCALE GENOMIC DNA]</scope>
    <source>
        <strain evidence="4 5">SM250</strain>
    </source>
</reference>
<feature type="region of interest" description="Disordered" evidence="3">
    <location>
        <begin position="61"/>
        <end position="81"/>
    </location>
</feature>
<organism evidence="4 5">
    <name type="scientific">Pelomicrobium methylotrophicum</name>
    <dbReference type="NCBI Taxonomy" id="2602750"/>
    <lineage>
        <taxon>Bacteria</taxon>
        <taxon>Pseudomonadati</taxon>
        <taxon>Pseudomonadota</taxon>
        <taxon>Hydrogenophilia</taxon>
        <taxon>Hydrogenophilia incertae sedis</taxon>
        <taxon>Pelomicrobium</taxon>
    </lineage>
</organism>
<dbReference type="EMBL" id="VPFL01000023">
    <property type="protein sequence ID" value="TXF10710.1"/>
    <property type="molecule type" value="Genomic_DNA"/>
</dbReference>
<sequence length="93" mass="10183">MEVSIREMKNNLSRYLKRVQAGEEVIITDRGRPVARLGPVPQVGTTSLEDALARLRASHLIRPGKGGKPATSRKPAPVPDGTIDELMRWVRGG</sequence>
<evidence type="ECO:0000256" key="1">
    <source>
        <dbReference type="ARBA" id="ARBA00009981"/>
    </source>
</evidence>
<dbReference type="SUPFAM" id="SSF143120">
    <property type="entry name" value="YefM-like"/>
    <property type="match status" value="1"/>
</dbReference>
<dbReference type="GO" id="GO:0097351">
    <property type="term" value="F:toxin sequestering activity"/>
    <property type="evidence" value="ECO:0007669"/>
    <property type="project" value="TreeGrafter"/>
</dbReference>
<dbReference type="InterPro" id="IPR051416">
    <property type="entry name" value="phD-YefM_TA_antitoxins"/>
</dbReference>
<dbReference type="Pfam" id="PF02604">
    <property type="entry name" value="PhdYeFM_antitox"/>
    <property type="match status" value="1"/>
</dbReference>
<dbReference type="InterPro" id="IPR006442">
    <property type="entry name" value="Antitoxin_Phd/YefM"/>
</dbReference>
<dbReference type="InParanoid" id="A0A5C7ESB7"/>
<dbReference type="RefSeq" id="WP_147800791.1">
    <property type="nucleotide sequence ID" value="NZ_VPFL01000023.1"/>
</dbReference>
<evidence type="ECO:0000313" key="4">
    <source>
        <dbReference type="EMBL" id="TXF10710.1"/>
    </source>
</evidence>
<evidence type="ECO:0000313" key="5">
    <source>
        <dbReference type="Proteomes" id="UP000321201"/>
    </source>
</evidence>
<comment type="similarity">
    <text evidence="1 2">Belongs to the phD/YefM antitoxin family.</text>
</comment>
<evidence type="ECO:0000256" key="3">
    <source>
        <dbReference type="SAM" id="MobiDB-lite"/>
    </source>
</evidence>
<accession>A0A5C7ESB7</accession>
<dbReference type="Proteomes" id="UP000321201">
    <property type="component" value="Unassembled WGS sequence"/>
</dbReference>
<dbReference type="Gene3D" id="3.40.1620.10">
    <property type="entry name" value="YefM-like domain"/>
    <property type="match status" value="1"/>
</dbReference>
<comment type="caution">
    <text evidence="4">The sequence shown here is derived from an EMBL/GenBank/DDBJ whole genome shotgun (WGS) entry which is preliminary data.</text>
</comment>
<comment type="function">
    <text evidence="2">Antitoxin component of a type II toxin-antitoxin (TA) system.</text>
</comment>
<evidence type="ECO:0000256" key="2">
    <source>
        <dbReference type="RuleBase" id="RU362080"/>
    </source>
</evidence>